<keyword evidence="3" id="KW-1185">Reference proteome</keyword>
<accession>A0AAV2SDS2</accession>
<feature type="compositionally biased region" description="Polar residues" evidence="1">
    <location>
        <begin position="50"/>
        <end position="72"/>
    </location>
</feature>
<dbReference type="AlphaFoldDB" id="A0AAV2SDS2"/>
<feature type="non-terminal residue" evidence="2">
    <location>
        <position position="1"/>
    </location>
</feature>
<name>A0AAV2SDS2_MEGNR</name>
<feature type="compositionally biased region" description="Polar residues" evidence="1">
    <location>
        <begin position="9"/>
        <end position="22"/>
    </location>
</feature>
<protein>
    <submittedName>
        <fullName evidence="2">Uncharacterized protein</fullName>
    </submittedName>
</protein>
<evidence type="ECO:0000313" key="2">
    <source>
        <dbReference type="EMBL" id="CAL4180454.1"/>
    </source>
</evidence>
<reference evidence="2 3" key="1">
    <citation type="submission" date="2024-05" db="EMBL/GenBank/DDBJ databases">
        <authorList>
            <person name="Wallberg A."/>
        </authorList>
    </citation>
    <scope>NUCLEOTIDE SEQUENCE [LARGE SCALE GENOMIC DNA]</scope>
</reference>
<organism evidence="2 3">
    <name type="scientific">Meganyctiphanes norvegica</name>
    <name type="common">Northern krill</name>
    <name type="synonym">Thysanopoda norvegica</name>
    <dbReference type="NCBI Taxonomy" id="48144"/>
    <lineage>
        <taxon>Eukaryota</taxon>
        <taxon>Metazoa</taxon>
        <taxon>Ecdysozoa</taxon>
        <taxon>Arthropoda</taxon>
        <taxon>Crustacea</taxon>
        <taxon>Multicrustacea</taxon>
        <taxon>Malacostraca</taxon>
        <taxon>Eumalacostraca</taxon>
        <taxon>Eucarida</taxon>
        <taxon>Euphausiacea</taxon>
        <taxon>Euphausiidae</taxon>
        <taxon>Meganyctiphanes</taxon>
    </lineage>
</organism>
<gene>
    <name evidence="2" type="ORF">MNOR_LOCUS35311</name>
</gene>
<proteinExistence type="predicted"/>
<feature type="non-terminal residue" evidence="2">
    <location>
        <position position="291"/>
    </location>
</feature>
<dbReference type="Proteomes" id="UP001497623">
    <property type="component" value="Unassembled WGS sequence"/>
</dbReference>
<evidence type="ECO:0000256" key="1">
    <source>
        <dbReference type="SAM" id="MobiDB-lite"/>
    </source>
</evidence>
<dbReference type="EMBL" id="CAXKWB010058190">
    <property type="protein sequence ID" value="CAL4180454.1"/>
    <property type="molecule type" value="Genomic_DNA"/>
</dbReference>
<comment type="caution">
    <text evidence="2">The sequence shown here is derived from an EMBL/GenBank/DDBJ whole genome shotgun (WGS) entry which is preliminary data.</text>
</comment>
<feature type="region of interest" description="Disordered" evidence="1">
    <location>
        <begin position="1"/>
        <end position="72"/>
    </location>
</feature>
<sequence>DSESIPNPEATQASVENITTDSEGIPNPEANQASVADIPDDSEAIRNPEDNQASVENIPTDSESIPSPEANQAATTDEVCFICMSEEGDSLKLFVPKTWSTFKTAAKARCLLKTDCYRGTTIEVNLKKEMGSAKYHSKCYQNYTAVKRSSTDTQNKKASKKQKTRKGCEVTSSDTKDLLKGSCIFCPVKRKTIKRKVEHLSDCNTLDGNEAIIAAAPRSKNERLKAIVCPGIDLRAKEAQYHKSCHRKFFRDLTAVRKTSDSSNRSIHATTFEEISVIIELQIIEKGKSMF</sequence>
<evidence type="ECO:0000313" key="3">
    <source>
        <dbReference type="Proteomes" id="UP001497623"/>
    </source>
</evidence>